<dbReference type="NCBIfam" id="NF047352">
    <property type="entry name" value="P_loop_sacsin"/>
    <property type="match status" value="1"/>
</dbReference>
<dbReference type="GO" id="GO:0005524">
    <property type="term" value="F:ATP binding"/>
    <property type="evidence" value="ECO:0007669"/>
    <property type="project" value="UniProtKB-KW"/>
</dbReference>
<dbReference type="RefSeq" id="WP_169414805.1">
    <property type="nucleotide sequence ID" value="NZ_JAAXKZ010000095.1"/>
</dbReference>
<dbReference type="EMBL" id="JAAXKZ010000095">
    <property type="protein sequence ID" value="NMH94116.1"/>
    <property type="molecule type" value="Genomic_DNA"/>
</dbReference>
<dbReference type="AlphaFoldDB" id="A0A848DNR0"/>
<accession>A0A848DNR0</accession>
<sequence length="990" mass="102585">MAAPEISDPYRTAALRAAVLDSWSGSPTRFREDANAEEDLLLGGYAEAWFVELAQNAADAARAAGVPGRLRVTSADGELRVANTGAPLDAAGVAALASLRASAKRDDGSVGRFGVGFAAVLPLSTEPRVISGAGLGVRFSASGTAAAVAPLPGPAAELARRGGQLPILRLAWPVAPDEPAPPAGFDTEVRLPLRDGTDGATLLAAALAAAPDLLLALPDLVEIAVGETVLRRVCEDRGTLRIEGGEEPRHWLIARRAGRLDATHAGAQAAEQRGRRDWTVCWAVPVDATGRTRPLDPDAGDVLHAPTASAERMSLPARLIATVPLEPDRRRTRGGPVTDRILAEAGPAYLELVRAVPPGDRLALVPVPGFPRSEIDGRIREVLLDALRGAAWLPAAEDPAGSVLVPRRAEWLDLPGAEGLAELLAAADGAFAGLIAPAAVAGAPAGVLAELGVHRLGADELVGRLLGVRRPGAWWRTVYAALTPAAETVPGLIEELRGLPVPLADGRTVAGPSSVLLPGGDGSAGPVARLAELGLPGLHIADPEAVHPLLSRLGAAPADPVGVLDHPALRDAVERSVDDAEAGLDTGPLADAVLGLIGEVGPVVTARHRWLGALALPDDEGEPGRADELMLPDAALRPLLAEDVPVGVLDTSWAQRIPRSVLAAVGVLDGFAVLVDEEPTGPGHDLHDEDRWWEGLGEPPARLTAVRDLDLVADDAWPAALRLLAGEPDTRAAVLHGGYAAWWLSVHARLDGRRLGYWRLPSASGLAELYDPVPGPVVDEVFLAAVGVRTGLAVADTRDAADLLARLSDPDRRPGVALVADAHAELAAAVVAGRVDPAELDPPQRVRALDGTVVDVDDAVVLDLPWLAAVLPATELVGGGDPGDLPALADLLDLPLASDVVSASVPDPGRPVRWADLGEVVVACHTLGVPVPPGELLLHDELVIDVRRPVAGRRTVPAWPDADGRWHAADPLRALMGLLAADASDEPVAG</sequence>
<keyword evidence="1" id="KW-0547">Nucleotide-binding</keyword>
<keyword evidence="1" id="KW-0067">ATP-binding</keyword>
<gene>
    <name evidence="1" type="ORF">HF519_21560</name>
</gene>
<dbReference type="Proteomes" id="UP000586918">
    <property type="component" value="Unassembled WGS sequence"/>
</dbReference>
<name>A0A848DNR0_9PSEU</name>
<keyword evidence="2" id="KW-1185">Reference proteome</keyword>
<organism evidence="1 2">
    <name type="scientific">Pseudonocardia bannensis</name>
    <dbReference type="NCBI Taxonomy" id="630973"/>
    <lineage>
        <taxon>Bacteria</taxon>
        <taxon>Bacillati</taxon>
        <taxon>Actinomycetota</taxon>
        <taxon>Actinomycetes</taxon>
        <taxon>Pseudonocardiales</taxon>
        <taxon>Pseudonocardiaceae</taxon>
        <taxon>Pseudonocardia</taxon>
    </lineage>
</organism>
<proteinExistence type="predicted"/>
<reference evidence="1 2" key="1">
    <citation type="submission" date="2020-04" db="EMBL/GenBank/DDBJ databases">
        <authorList>
            <person name="Klaysubun C."/>
            <person name="Duangmal K."/>
            <person name="Lipun K."/>
        </authorList>
    </citation>
    <scope>NUCLEOTIDE SEQUENCE [LARGE SCALE GENOMIC DNA]</scope>
    <source>
        <strain evidence="1 2">DSM 45300</strain>
    </source>
</reference>
<evidence type="ECO:0000313" key="2">
    <source>
        <dbReference type="Proteomes" id="UP000586918"/>
    </source>
</evidence>
<protein>
    <submittedName>
        <fullName evidence="1">ATP-binding protein</fullName>
    </submittedName>
</protein>
<dbReference type="InterPro" id="IPR036890">
    <property type="entry name" value="HATPase_C_sf"/>
</dbReference>
<evidence type="ECO:0000313" key="1">
    <source>
        <dbReference type="EMBL" id="NMH94116.1"/>
    </source>
</evidence>
<comment type="caution">
    <text evidence="1">The sequence shown here is derived from an EMBL/GenBank/DDBJ whole genome shotgun (WGS) entry which is preliminary data.</text>
</comment>
<dbReference type="SUPFAM" id="SSF55874">
    <property type="entry name" value="ATPase domain of HSP90 chaperone/DNA topoisomerase II/histidine kinase"/>
    <property type="match status" value="1"/>
</dbReference>